<dbReference type="RefSeq" id="WP_227210477.1">
    <property type="nucleotide sequence ID" value="NZ_BAABZQ010000001.1"/>
</dbReference>
<dbReference type="Pfam" id="PF10990">
    <property type="entry name" value="DUF2809"/>
    <property type="match status" value="1"/>
</dbReference>
<reference evidence="2 3" key="1">
    <citation type="submission" date="2024-04" db="EMBL/GenBank/DDBJ databases">
        <title>Defined microbial consortia suppress multidrug-resistant proinflammatory Enterobacteriaceae via ecological control.</title>
        <authorList>
            <person name="Furuichi M."/>
            <person name="Kawaguchi T."/>
            <person name="Pust M."/>
            <person name="Yasuma K."/>
            <person name="Plichta D."/>
            <person name="Hasegawa N."/>
            <person name="Ohya T."/>
            <person name="Bhattarai S."/>
            <person name="Sasajima S."/>
            <person name="Aoto Y."/>
            <person name="Tuganbaev T."/>
            <person name="Yaginuma M."/>
            <person name="Ueda M."/>
            <person name="Okahashi N."/>
            <person name="Amafuji K."/>
            <person name="Kiridooshi Y."/>
            <person name="Sugita K."/>
            <person name="Strazar M."/>
            <person name="Skelly A."/>
            <person name="Suda W."/>
            <person name="Hattori M."/>
            <person name="Nakamoto N."/>
            <person name="Caballero S."/>
            <person name="Norman J."/>
            <person name="Olle B."/>
            <person name="Tanoue T."/>
            <person name="Arita M."/>
            <person name="Bucci V."/>
            <person name="Atarashi K."/>
            <person name="Xavier R."/>
            <person name="Honda K."/>
        </authorList>
    </citation>
    <scope>NUCLEOTIDE SEQUENCE [LARGE SCALE GENOMIC DNA]</scope>
    <source>
        <strain evidence="3">k34-0107-D12</strain>
    </source>
</reference>
<evidence type="ECO:0000256" key="1">
    <source>
        <dbReference type="SAM" id="Phobius"/>
    </source>
</evidence>
<dbReference type="InterPro" id="IPR021257">
    <property type="entry name" value="DUF2809"/>
</dbReference>
<keyword evidence="1" id="KW-0472">Membrane</keyword>
<name>A0ABQ0BUD2_9FIRM</name>
<keyword evidence="1" id="KW-1133">Transmembrane helix</keyword>
<accession>A0ABQ0BUD2</accession>
<evidence type="ECO:0000313" key="2">
    <source>
        <dbReference type="EMBL" id="GAA6500110.1"/>
    </source>
</evidence>
<gene>
    <name evidence="2" type="ORF">K340107D12_29260</name>
</gene>
<evidence type="ECO:0000313" key="3">
    <source>
        <dbReference type="Proteomes" id="UP001600941"/>
    </source>
</evidence>
<feature type="transmembrane region" description="Helical" evidence="1">
    <location>
        <begin position="48"/>
        <end position="77"/>
    </location>
</feature>
<protein>
    <submittedName>
        <fullName evidence="2">DUF2809 domain-containing protein</fullName>
    </submittedName>
</protein>
<dbReference type="Proteomes" id="UP001600941">
    <property type="component" value="Unassembled WGS sequence"/>
</dbReference>
<feature type="transmembrane region" description="Helical" evidence="1">
    <location>
        <begin position="12"/>
        <end position="28"/>
    </location>
</feature>
<dbReference type="EMBL" id="BAABZQ010000001">
    <property type="protein sequence ID" value="GAA6500110.1"/>
    <property type="molecule type" value="Genomic_DNA"/>
</dbReference>
<organism evidence="2 3">
    <name type="scientific">Blautia parvula</name>
    <dbReference type="NCBI Taxonomy" id="2877527"/>
    <lineage>
        <taxon>Bacteria</taxon>
        <taxon>Bacillati</taxon>
        <taxon>Bacillota</taxon>
        <taxon>Clostridia</taxon>
        <taxon>Lachnospirales</taxon>
        <taxon>Lachnospiraceae</taxon>
        <taxon>Blautia</taxon>
    </lineage>
</organism>
<keyword evidence="1" id="KW-0812">Transmembrane</keyword>
<keyword evidence="3" id="KW-1185">Reference proteome</keyword>
<sequence>MQENKEAERNRIIYLIWIIVTMILGLSSRKFGPYLPAFVRDYAGDTLWALMVFWGIGFLFVKMSTGKVMAAALLLSYAIEFSQLYQADWINALRHTTLGGLVLGFGFLWSDLVCYTVGVLAGGLMEYTAAPFFFRSIVCLRRGKGRRE</sequence>
<comment type="caution">
    <text evidence="2">The sequence shown here is derived from an EMBL/GenBank/DDBJ whole genome shotgun (WGS) entry which is preliminary data.</text>
</comment>
<proteinExistence type="predicted"/>